<sequence length="181" mass="19997">MIFAFGHSEDTYFIGNGKRSFWTGVPNSLATYLRKNHPLRALSFGEESWFYSEAPHDGTNGIHSLAPDTPHRYPDVQDIFDSGEPINWIAFGPDGQYVVDTKDKIYHSNPGAVRRKRGGAQIPLRCASFGWNGSWIYVDEDGTVRSGGLAGTIKSALKTKAIRVSGSCISTPDLTLRRMSN</sequence>
<comment type="caution">
    <text evidence="1">The sequence shown here is derived from an EMBL/GenBank/DDBJ whole genome shotgun (WGS) entry which is preliminary data.</text>
</comment>
<dbReference type="AlphaFoldDB" id="A0AAD7BMD9"/>
<dbReference type="InterPro" id="IPR011041">
    <property type="entry name" value="Quinoprot_gluc/sorb_DH_b-prop"/>
</dbReference>
<protein>
    <submittedName>
        <fullName evidence="1">Uncharacterized protein</fullName>
    </submittedName>
</protein>
<keyword evidence="2" id="KW-1185">Reference proteome</keyword>
<name>A0AAD7BMD9_9AGAR</name>
<dbReference type="Proteomes" id="UP001221142">
    <property type="component" value="Unassembled WGS sequence"/>
</dbReference>
<dbReference type="SUPFAM" id="SSF50952">
    <property type="entry name" value="Soluble quinoprotein glucose dehydrogenase"/>
    <property type="match status" value="1"/>
</dbReference>
<accession>A0AAD7BMD9</accession>
<organism evidence="1 2">
    <name type="scientific">Roridomyces roridus</name>
    <dbReference type="NCBI Taxonomy" id="1738132"/>
    <lineage>
        <taxon>Eukaryota</taxon>
        <taxon>Fungi</taxon>
        <taxon>Dikarya</taxon>
        <taxon>Basidiomycota</taxon>
        <taxon>Agaricomycotina</taxon>
        <taxon>Agaricomycetes</taxon>
        <taxon>Agaricomycetidae</taxon>
        <taxon>Agaricales</taxon>
        <taxon>Marasmiineae</taxon>
        <taxon>Mycenaceae</taxon>
        <taxon>Roridomyces</taxon>
    </lineage>
</organism>
<dbReference type="EMBL" id="JARKIF010000013">
    <property type="protein sequence ID" value="KAJ7624799.1"/>
    <property type="molecule type" value="Genomic_DNA"/>
</dbReference>
<gene>
    <name evidence="1" type="ORF">FB45DRAFT_924241</name>
</gene>
<evidence type="ECO:0000313" key="2">
    <source>
        <dbReference type="Proteomes" id="UP001221142"/>
    </source>
</evidence>
<reference evidence="1" key="1">
    <citation type="submission" date="2023-03" db="EMBL/GenBank/DDBJ databases">
        <title>Massive genome expansion in bonnet fungi (Mycena s.s.) driven by repeated elements and novel gene families across ecological guilds.</title>
        <authorList>
            <consortium name="Lawrence Berkeley National Laboratory"/>
            <person name="Harder C.B."/>
            <person name="Miyauchi S."/>
            <person name="Viragh M."/>
            <person name="Kuo A."/>
            <person name="Thoen E."/>
            <person name="Andreopoulos B."/>
            <person name="Lu D."/>
            <person name="Skrede I."/>
            <person name="Drula E."/>
            <person name="Henrissat B."/>
            <person name="Morin E."/>
            <person name="Kohler A."/>
            <person name="Barry K."/>
            <person name="LaButti K."/>
            <person name="Morin E."/>
            <person name="Salamov A."/>
            <person name="Lipzen A."/>
            <person name="Mereny Z."/>
            <person name="Hegedus B."/>
            <person name="Baldrian P."/>
            <person name="Stursova M."/>
            <person name="Weitz H."/>
            <person name="Taylor A."/>
            <person name="Grigoriev I.V."/>
            <person name="Nagy L.G."/>
            <person name="Martin F."/>
            <person name="Kauserud H."/>
        </authorList>
    </citation>
    <scope>NUCLEOTIDE SEQUENCE</scope>
    <source>
        <strain evidence="1">9284</strain>
    </source>
</reference>
<evidence type="ECO:0000313" key="1">
    <source>
        <dbReference type="EMBL" id="KAJ7624799.1"/>
    </source>
</evidence>
<proteinExistence type="predicted"/>